<accession>A0A2Z6RU84</accession>
<name>A0A2Z6RU84_9GLOM</name>
<dbReference type="Proteomes" id="UP000247702">
    <property type="component" value="Unassembled WGS sequence"/>
</dbReference>
<evidence type="ECO:0000313" key="1">
    <source>
        <dbReference type="EMBL" id="GBC04383.1"/>
    </source>
</evidence>
<comment type="caution">
    <text evidence="1">The sequence shown here is derived from an EMBL/GenBank/DDBJ whole genome shotgun (WGS) entry which is preliminary data.</text>
</comment>
<sequence length="116" mass="13700">MYILVNRLIDKCSDAYCRSRKRQQALQQVKIQEKRGASGIKLFIISELLTWQAQFKGTFKGINTTEMGFNPSKIKENKPITEIMKDQYIHSSEVQQKQHEEQMDILRQFLMNFNNN</sequence>
<evidence type="ECO:0000313" key="2">
    <source>
        <dbReference type="Proteomes" id="UP000247702"/>
    </source>
</evidence>
<dbReference type="AlphaFoldDB" id="A0A2Z6RU84"/>
<organism evidence="1 2">
    <name type="scientific">Rhizophagus clarus</name>
    <dbReference type="NCBI Taxonomy" id="94130"/>
    <lineage>
        <taxon>Eukaryota</taxon>
        <taxon>Fungi</taxon>
        <taxon>Fungi incertae sedis</taxon>
        <taxon>Mucoromycota</taxon>
        <taxon>Glomeromycotina</taxon>
        <taxon>Glomeromycetes</taxon>
        <taxon>Glomerales</taxon>
        <taxon>Glomeraceae</taxon>
        <taxon>Rhizophagus</taxon>
    </lineage>
</organism>
<dbReference type="EMBL" id="BEXD01003943">
    <property type="protein sequence ID" value="GBC04383.1"/>
    <property type="molecule type" value="Genomic_DNA"/>
</dbReference>
<gene>
    <name evidence="1" type="ORF">RclHR1_05650011</name>
</gene>
<proteinExistence type="predicted"/>
<protein>
    <submittedName>
        <fullName evidence="1">Uncharacterized protein</fullName>
    </submittedName>
</protein>
<reference evidence="1 2" key="1">
    <citation type="submission" date="2017-11" db="EMBL/GenBank/DDBJ databases">
        <title>The genome of Rhizophagus clarus HR1 reveals common genetic basis of auxotrophy among arbuscular mycorrhizal fungi.</title>
        <authorList>
            <person name="Kobayashi Y."/>
        </authorList>
    </citation>
    <scope>NUCLEOTIDE SEQUENCE [LARGE SCALE GENOMIC DNA]</scope>
    <source>
        <strain evidence="1 2">HR1</strain>
    </source>
</reference>
<keyword evidence="2" id="KW-1185">Reference proteome</keyword>